<dbReference type="InterPro" id="IPR042001">
    <property type="entry name" value="Sortase_F"/>
</dbReference>
<dbReference type="Proteomes" id="UP000184471">
    <property type="component" value="Unassembled WGS sequence"/>
</dbReference>
<dbReference type="SUPFAM" id="SSF63817">
    <property type="entry name" value="Sortase"/>
    <property type="match status" value="1"/>
</dbReference>
<dbReference type="AlphaFoldDB" id="A0A1M5J1L3"/>
<accession>A0A1M5J1L3</accession>
<evidence type="ECO:0000313" key="4">
    <source>
        <dbReference type="Proteomes" id="UP000184471"/>
    </source>
</evidence>
<dbReference type="CDD" id="cd05829">
    <property type="entry name" value="Sortase_F"/>
    <property type="match status" value="1"/>
</dbReference>
<feature type="region of interest" description="Disordered" evidence="2">
    <location>
        <begin position="32"/>
        <end position="79"/>
    </location>
</feature>
<dbReference type="GO" id="GO:0016787">
    <property type="term" value="F:hydrolase activity"/>
    <property type="evidence" value="ECO:0007669"/>
    <property type="project" value="UniProtKB-KW"/>
</dbReference>
<dbReference type="EMBL" id="FQVX01000002">
    <property type="protein sequence ID" value="SHG34120.1"/>
    <property type="molecule type" value="Genomic_DNA"/>
</dbReference>
<dbReference type="Gene3D" id="2.40.260.10">
    <property type="entry name" value="Sortase"/>
    <property type="match status" value="1"/>
</dbReference>
<reference evidence="3 4" key="1">
    <citation type="submission" date="2016-11" db="EMBL/GenBank/DDBJ databases">
        <authorList>
            <person name="Jaros S."/>
            <person name="Januszkiewicz K."/>
            <person name="Wedrychowicz H."/>
        </authorList>
    </citation>
    <scope>NUCLEOTIDE SEQUENCE [LARGE SCALE GENOMIC DNA]</scope>
    <source>
        <strain evidence="3 4">DSM 45408</strain>
    </source>
</reference>
<evidence type="ECO:0000313" key="3">
    <source>
        <dbReference type="EMBL" id="SHG34120.1"/>
    </source>
</evidence>
<dbReference type="InterPro" id="IPR023365">
    <property type="entry name" value="Sortase_dom-sf"/>
</dbReference>
<organism evidence="3 4">
    <name type="scientific">Geodermatophilus nigrescens</name>
    <dbReference type="NCBI Taxonomy" id="1070870"/>
    <lineage>
        <taxon>Bacteria</taxon>
        <taxon>Bacillati</taxon>
        <taxon>Actinomycetota</taxon>
        <taxon>Actinomycetes</taxon>
        <taxon>Geodermatophilales</taxon>
        <taxon>Geodermatophilaceae</taxon>
        <taxon>Geodermatophilus</taxon>
    </lineage>
</organism>
<evidence type="ECO:0000256" key="2">
    <source>
        <dbReference type="SAM" id="MobiDB-lite"/>
    </source>
</evidence>
<dbReference type="Pfam" id="PF04203">
    <property type="entry name" value="Sortase"/>
    <property type="match status" value="1"/>
</dbReference>
<dbReference type="OrthoDB" id="525039at2"/>
<sequence length="235" mass="23415">MTSRRSPRTWLLAALALAVVGVVALVVATTGQQSPPQPAAGAGDDGATSSSSSGTAQPAPPAPAEPSAPAGEAGGTAGAAPVAAPVSVSVAAIGVTSELMDLGLNDDGTVEVPPLERDDRAGWYSPGPAPGAVGPAVLLGHVDSAEYGPGVFYDLGALEPGDEVEVTREDGTVAVFAVDRVERHPKDEFPTIEVYGNTDGPELRLITCGGAFDSGAGSYEDNVIAFASLVGTRPA</sequence>
<dbReference type="InterPro" id="IPR005754">
    <property type="entry name" value="Sortase"/>
</dbReference>
<dbReference type="NCBIfam" id="NF033748">
    <property type="entry name" value="class_F_sortase"/>
    <property type="match status" value="1"/>
</dbReference>
<dbReference type="RefSeq" id="WP_073420232.1">
    <property type="nucleotide sequence ID" value="NZ_FQVX01000002.1"/>
</dbReference>
<feature type="compositionally biased region" description="Low complexity" evidence="2">
    <location>
        <begin position="32"/>
        <end position="57"/>
    </location>
</feature>
<dbReference type="STRING" id="1070870.SAMN05444351_2300"/>
<gene>
    <name evidence="3" type="ORF">SAMN05444351_2300</name>
</gene>
<keyword evidence="1" id="KW-0378">Hydrolase</keyword>
<evidence type="ECO:0000256" key="1">
    <source>
        <dbReference type="ARBA" id="ARBA00022801"/>
    </source>
</evidence>
<proteinExistence type="predicted"/>
<protein>
    <submittedName>
        <fullName evidence="3">Sortase family protein</fullName>
    </submittedName>
</protein>
<keyword evidence="4" id="KW-1185">Reference proteome</keyword>
<name>A0A1M5J1L3_9ACTN</name>